<evidence type="ECO:0000256" key="1">
    <source>
        <dbReference type="ARBA" id="ARBA00001911"/>
    </source>
</evidence>
<sequence length="437" mass="49024">MVANSTGWQSAGQASLDTRFFVDDGLWRDAPMLTGQGSFEPLPDVKNILVTGGEGFIASWLVRHLVTKYPESYNVVSFDKLDYCSSLNNARMLESRPNFNFFHGDLTHPDDVLKCLRRYKIDTVFHLAAHTHVDLSFGNSYNFTKTNVLGTHVLLESATSVGTIKRFYHISTDEVYGEVEKDAADLTEHSSLWPTNPYAASKAAAEMMVTAYARSFKLPAIVIRLNNVYGPHQYPEKIIPKFINLLQRQRALWIHGDGQHTRRYLYAGDAADAFDTILHRGVIGQIYNVDSRDEISNLDLAKELLDVFGIADTEGWTQHTKDRPFNDRRYAVDGSKLRKLGWKQSVSFEDGLAATVDWYSRFGQWWGHIDAILSPFPVVERDQVVSTPPKVEIGATPSIAEDDAEVGAREERAHAMVNGHSERNGVAAKKRKAADMA</sequence>
<dbReference type="InterPro" id="IPR036291">
    <property type="entry name" value="NAD(P)-bd_dom_sf"/>
</dbReference>
<dbReference type="GO" id="GO:0008460">
    <property type="term" value="F:dTDP-glucose 4,6-dehydratase activity"/>
    <property type="evidence" value="ECO:0007669"/>
    <property type="project" value="InterPro"/>
</dbReference>
<dbReference type="SUPFAM" id="SSF51735">
    <property type="entry name" value="NAD(P)-binding Rossmann-fold domains"/>
    <property type="match status" value="1"/>
</dbReference>
<dbReference type="AlphaFoldDB" id="A0AAV9JXI6"/>
<dbReference type="FunFam" id="3.40.50.720:FF:000304">
    <property type="entry name" value="UDP-glucose 4,6-dehydratase"/>
    <property type="match status" value="1"/>
</dbReference>
<evidence type="ECO:0000256" key="3">
    <source>
        <dbReference type="ARBA" id="ARBA00023239"/>
    </source>
</evidence>
<evidence type="ECO:0000313" key="6">
    <source>
        <dbReference type="EMBL" id="KAK4550069.1"/>
    </source>
</evidence>
<keyword evidence="3" id="KW-0456">Lyase</keyword>
<feature type="compositionally biased region" description="Basic residues" evidence="4">
    <location>
        <begin position="428"/>
        <end position="437"/>
    </location>
</feature>
<feature type="region of interest" description="Disordered" evidence="4">
    <location>
        <begin position="414"/>
        <end position="437"/>
    </location>
</feature>
<dbReference type="EMBL" id="JAVFHQ010000002">
    <property type="protein sequence ID" value="KAK4550069.1"/>
    <property type="molecule type" value="Genomic_DNA"/>
</dbReference>
<proteinExistence type="predicted"/>
<gene>
    <name evidence="6" type="ORF">LTR36_003036</name>
</gene>
<dbReference type="Proteomes" id="UP001324427">
    <property type="component" value="Unassembled WGS sequence"/>
</dbReference>
<comment type="cofactor">
    <cofactor evidence="1">
        <name>NAD(+)</name>
        <dbReference type="ChEBI" id="CHEBI:57540"/>
    </cofactor>
</comment>
<comment type="caution">
    <text evidence="6">The sequence shown here is derived from an EMBL/GenBank/DDBJ whole genome shotgun (WGS) entry which is preliminary data.</text>
</comment>
<dbReference type="Pfam" id="PF16363">
    <property type="entry name" value="GDP_Man_Dehyd"/>
    <property type="match status" value="1"/>
</dbReference>
<evidence type="ECO:0000256" key="2">
    <source>
        <dbReference type="ARBA" id="ARBA00023027"/>
    </source>
</evidence>
<dbReference type="CDD" id="cd05246">
    <property type="entry name" value="dTDP_GD_SDR_e"/>
    <property type="match status" value="1"/>
</dbReference>
<name>A0AAV9JXI6_9PEZI</name>
<evidence type="ECO:0000313" key="7">
    <source>
        <dbReference type="Proteomes" id="UP001324427"/>
    </source>
</evidence>
<keyword evidence="7" id="KW-1185">Reference proteome</keyword>
<protein>
    <recommendedName>
        <fullName evidence="5">NAD(P)-binding domain-containing protein</fullName>
    </recommendedName>
</protein>
<dbReference type="InterPro" id="IPR005888">
    <property type="entry name" value="dTDP_Gluc_deHydtase"/>
</dbReference>
<evidence type="ECO:0000256" key="4">
    <source>
        <dbReference type="SAM" id="MobiDB-lite"/>
    </source>
</evidence>
<dbReference type="PANTHER" id="PTHR43000">
    <property type="entry name" value="DTDP-D-GLUCOSE 4,6-DEHYDRATASE-RELATED"/>
    <property type="match status" value="1"/>
</dbReference>
<evidence type="ECO:0000259" key="5">
    <source>
        <dbReference type="Pfam" id="PF16363"/>
    </source>
</evidence>
<feature type="domain" description="NAD(P)-binding" evidence="5">
    <location>
        <begin position="49"/>
        <end position="353"/>
    </location>
</feature>
<keyword evidence="2" id="KW-0520">NAD</keyword>
<reference evidence="6 7" key="1">
    <citation type="submission" date="2021-11" db="EMBL/GenBank/DDBJ databases">
        <title>Black yeast isolated from Biological Soil Crust.</title>
        <authorList>
            <person name="Kurbessoian T."/>
        </authorList>
    </citation>
    <scope>NUCLEOTIDE SEQUENCE [LARGE SCALE GENOMIC DNA]</scope>
    <source>
        <strain evidence="6 7">CCFEE 5522</strain>
    </source>
</reference>
<dbReference type="Gene3D" id="3.90.25.10">
    <property type="entry name" value="UDP-galactose 4-epimerase, domain 1"/>
    <property type="match status" value="1"/>
</dbReference>
<accession>A0AAV9JXI6</accession>
<dbReference type="Gene3D" id="3.40.50.720">
    <property type="entry name" value="NAD(P)-binding Rossmann-like Domain"/>
    <property type="match status" value="1"/>
</dbReference>
<organism evidence="6 7">
    <name type="scientific">Oleoguttula mirabilis</name>
    <dbReference type="NCBI Taxonomy" id="1507867"/>
    <lineage>
        <taxon>Eukaryota</taxon>
        <taxon>Fungi</taxon>
        <taxon>Dikarya</taxon>
        <taxon>Ascomycota</taxon>
        <taxon>Pezizomycotina</taxon>
        <taxon>Dothideomycetes</taxon>
        <taxon>Dothideomycetidae</taxon>
        <taxon>Mycosphaerellales</taxon>
        <taxon>Teratosphaeriaceae</taxon>
        <taxon>Oleoguttula</taxon>
    </lineage>
</organism>
<dbReference type="InterPro" id="IPR016040">
    <property type="entry name" value="NAD(P)-bd_dom"/>
</dbReference>
<dbReference type="GO" id="GO:0009225">
    <property type="term" value="P:nucleotide-sugar metabolic process"/>
    <property type="evidence" value="ECO:0007669"/>
    <property type="project" value="InterPro"/>
</dbReference>